<evidence type="ECO:0008006" key="3">
    <source>
        <dbReference type="Google" id="ProtNLM"/>
    </source>
</evidence>
<dbReference type="Gene3D" id="3.40.50.150">
    <property type="entry name" value="Vaccinia Virus protein VP39"/>
    <property type="match status" value="1"/>
</dbReference>
<evidence type="ECO:0000313" key="2">
    <source>
        <dbReference type="Proteomes" id="UP001207742"/>
    </source>
</evidence>
<dbReference type="EMBL" id="JAPDNS010000002">
    <property type="protein sequence ID" value="MCW3486671.1"/>
    <property type="molecule type" value="Genomic_DNA"/>
</dbReference>
<organism evidence="1 2">
    <name type="scientific">Chitinophaga nivalis</name>
    <dbReference type="NCBI Taxonomy" id="2991709"/>
    <lineage>
        <taxon>Bacteria</taxon>
        <taxon>Pseudomonadati</taxon>
        <taxon>Bacteroidota</taxon>
        <taxon>Chitinophagia</taxon>
        <taxon>Chitinophagales</taxon>
        <taxon>Chitinophagaceae</taxon>
        <taxon>Chitinophaga</taxon>
    </lineage>
</organism>
<dbReference type="InterPro" id="IPR029063">
    <property type="entry name" value="SAM-dependent_MTases_sf"/>
</dbReference>
<reference evidence="1 2" key="1">
    <citation type="submission" date="2022-10" db="EMBL/GenBank/DDBJ databases">
        <title>Chitinophaga nivalis PC15 sp. nov., isolated from Pyeongchang county, South Korea.</title>
        <authorList>
            <person name="Trinh H.N."/>
        </authorList>
    </citation>
    <scope>NUCLEOTIDE SEQUENCE [LARGE SCALE GENOMIC DNA]</scope>
    <source>
        <strain evidence="1 2">PC14</strain>
    </source>
</reference>
<accession>A0ABT3IRR6</accession>
<dbReference type="Proteomes" id="UP001207742">
    <property type="component" value="Unassembled WGS sequence"/>
</dbReference>
<gene>
    <name evidence="1" type="ORF">OL497_22400</name>
</gene>
<dbReference type="RefSeq" id="WP_264733486.1">
    <property type="nucleotide sequence ID" value="NZ_JAPDNR010000001.1"/>
</dbReference>
<sequence>MKSAIKKVIRNVKKVSGYYTLQEMWSNRKLRDRLKHTTDWKMVVGASGVFEKGWIPTEMHQFDLLNPDSWKVYVPNASISVILAEHVWEHLSYDNGLIAAVTCYQYLKPGGYLRIAVPDGFHPDPGYVNQVKPGGTGWGADDHKMLYNYTILSKLLSEAGFKVKLLEYFDEKGDFHFNDWDRNDGMIHRSKRYDERNEGGKLNYTSIIIDAVK</sequence>
<keyword evidence="2" id="KW-1185">Reference proteome</keyword>
<proteinExistence type="predicted"/>
<evidence type="ECO:0000313" key="1">
    <source>
        <dbReference type="EMBL" id="MCW3486671.1"/>
    </source>
</evidence>
<protein>
    <recommendedName>
        <fullName evidence="3">SAM-dependent methyltransferase</fullName>
    </recommendedName>
</protein>
<dbReference type="SUPFAM" id="SSF53335">
    <property type="entry name" value="S-adenosyl-L-methionine-dependent methyltransferases"/>
    <property type="match status" value="1"/>
</dbReference>
<name>A0ABT3IRR6_9BACT</name>
<comment type="caution">
    <text evidence="1">The sequence shown here is derived from an EMBL/GenBank/DDBJ whole genome shotgun (WGS) entry which is preliminary data.</text>
</comment>